<dbReference type="PANTHER" id="PTHR46006">
    <property type="entry name" value="RHO GUANINE NUCLEOTIDE EXCHANGE FACTOR AT 64C, ISOFORM A"/>
    <property type="match status" value="1"/>
</dbReference>
<dbReference type="CDD" id="cd00174">
    <property type="entry name" value="SH3"/>
    <property type="match status" value="1"/>
</dbReference>
<feature type="compositionally biased region" description="Pro residues" evidence="7">
    <location>
        <begin position="811"/>
        <end position="824"/>
    </location>
</feature>
<evidence type="ECO:0000259" key="10">
    <source>
        <dbReference type="PROSITE" id="PS50010"/>
    </source>
</evidence>
<feature type="compositionally biased region" description="Low complexity" evidence="7">
    <location>
        <begin position="1"/>
        <end position="24"/>
    </location>
</feature>
<dbReference type="CDD" id="cd00160">
    <property type="entry name" value="RhoGEF"/>
    <property type="match status" value="1"/>
</dbReference>
<dbReference type="PROSITE" id="PS51082">
    <property type="entry name" value="WH2"/>
    <property type="match status" value="1"/>
</dbReference>
<evidence type="ECO:0000256" key="1">
    <source>
        <dbReference type="ARBA" id="ARBA00004496"/>
    </source>
</evidence>
<feature type="domain" description="DH" evidence="10">
    <location>
        <begin position="1594"/>
        <end position="1783"/>
    </location>
</feature>
<evidence type="ECO:0000259" key="9">
    <source>
        <dbReference type="PROSITE" id="PS50003"/>
    </source>
</evidence>
<dbReference type="EMBL" id="CP144521">
    <property type="protein sequence ID" value="WWC69052.1"/>
    <property type="molecule type" value="Genomic_DNA"/>
</dbReference>
<keyword evidence="5" id="KW-0963">Cytoplasm</keyword>
<feature type="domain" description="WH2" evidence="13">
    <location>
        <begin position="991"/>
        <end position="1008"/>
    </location>
</feature>
<feature type="compositionally biased region" description="Polar residues" evidence="7">
    <location>
        <begin position="78"/>
        <end position="100"/>
    </location>
</feature>
<organism evidence="14">
    <name type="scientific">Kwoniella pini CBS 10737</name>
    <dbReference type="NCBI Taxonomy" id="1296096"/>
    <lineage>
        <taxon>Eukaryota</taxon>
        <taxon>Fungi</taxon>
        <taxon>Dikarya</taxon>
        <taxon>Basidiomycota</taxon>
        <taxon>Agaricomycotina</taxon>
        <taxon>Tremellomycetes</taxon>
        <taxon>Tremellales</taxon>
        <taxon>Cryptococcaceae</taxon>
        <taxon>Kwoniella</taxon>
    </lineage>
</organism>
<dbReference type="GO" id="GO:0003779">
    <property type="term" value="F:actin binding"/>
    <property type="evidence" value="ECO:0007669"/>
    <property type="project" value="InterPro"/>
</dbReference>
<dbReference type="EMBL" id="KI894009">
    <property type="protein sequence ID" value="OCF51274.1"/>
    <property type="molecule type" value="Genomic_DNA"/>
</dbReference>
<feature type="compositionally biased region" description="Low complexity" evidence="7">
    <location>
        <begin position="1071"/>
        <end position="1080"/>
    </location>
</feature>
<feature type="compositionally biased region" description="Polar residues" evidence="7">
    <location>
        <begin position="31"/>
        <end position="41"/>
    </location>
</feature>
<feature type="region of interest" description="Disordered" evidence="7">
    <location>
        <begin position="457"/>
        <end position="1106"/>
    </location>
</feature>
<feature type="domain" description="EF-hand" evidence="12">
    <location>
        <begin position="252"/>
        <end position="284"/>
    </location>
</feature>
<feature type="compositionally biased region" description="Polar residues" evidence="7">
    <location>
        <begin position="1563"/>
        <end position="1572"/>
    </location>
</feature>
<dbReference type="PROSITE" id="PS50003">
    <property type="entry name" value="PH_DOMAIN"/>
    <property type="match status" value="1"/>
</dbReference>
<feature type="domain" description="SH3" evidence="8">
    <location>
        <begin position="1180"/>
        <end position="1239"/>
    </location>
</feature>
<dbReference type="InterPro" id="IPR035899">
    <property type="entry name" value="DBL_dom_sf"/>
</dbReference>
<dbReference type="PROSITE" id="PS50222">
    <property type="entry name" value="EF_HAND_2"/>
    <property type="match status" value="2"/>
</dbReference>
<feature type="region of interest" description="Disordered" evidence="7">
    <location>
        <begin position="1"/>
        <end position="136"/>
    </location>
</feature>
<feature type="compositionally biased region" description="Polar residues" evidence="7">
    <location>
        <begin position="1468"/>
        <end position="1499"/>
    </location>
</feature>
<reference evidence="14" key="3">
    <citation type="submission" date="2016-07" db="EMBL/GenBank/DDBJ databases">
        <title>Evolution of pathogenesis and genome organization in the Tremellales.</title>
        <authorList>
            <person name="Cuomo C."/>
            <person name="Litvintseva A."/>
            <person name="Heitman J."/>
            <person name="Chen Y."/>
            <person name="Sun S."/>
            <person name="Springer D."/>
            <person name="Dromer F."/>
            <person name="Young S."/>
            <person name="Zeng Q."/>
            <person name="Chapman S."/>
            <person name="Gujja S."/>
            <person name="Saif S."/>
            <person name="Birren B."/>
        </authorList>
    </citation>
    <scope>NUCLEOTIDE SEQUENCE</scope>
    <source>
        <strain evidence="14">CBS 10737</strain>
    </source>
</reference>
<feature type="region of interest" description="Disordered" evidence="7">
    <location>
        <begin position="1448"/>
        <end position="1573"/>
    </location>
</feature>
<dbReference type="KEGG" id="kpin:30171710"/>
<evidence type="ECO:0000256" key="3">
    <source>
        <dbReference type="ARBA" id="ARBA00020728"/>
    </source>
</evidence>
<feature type="compositionally biased region" description="Basic and acidic residues" evidence="7">
    <location>
        <begin position="347"/>
        <end position="357"/>
    </location>
</feature>
<dbReference type="Proteomes" id="UP000094020">
    <property type="component" value="Chromosome 3"/>
</dbReference>
<name>A0A1B9I704_9TREE</name>
<feature type="region of interest" description="Disordered" evidence="7">
    <location>
        <begin position="1247"/>
        <end position="1434"/>
    </location>
</feature>
<proteinExistence type="predicted"/>
<feature type="compositionally biased region" description="Low complexity" evidence="7">
    <location>
        <begin position="947"/>
        <end position="982"/>
    </location>
</feature>
<feature type="compositionally biased region" description="Acidic residues" evidence="7">
    <location>
        <begin position="1319"/>
        <end position="1340"/>
    </location>
</feature>
<accession>A0A1B9I704</accession>
<dbReference type="InterPro" id="IPR003124">
    <property type="entry name" value="WH2_dom"/>
</dbReference>
<dbReference type="InterPro" id="IPR036028">
    <property type="entry name" value="SH3-like_dom_sf"/>
</dbReference>
<evidence type="ECO:0000313" key="16">
    <source>
        <dbReference type="Proteomes" id="UP000094020"/>
    </source>
</evidence>
<feature type="domain" description="PH" evidence="9">
    <location>
        <begin position="1821"/>
        <end position="1910"/>
    </location>
</feature>
<evidence type="ECO:0000313" key="15">
    <source>
        <dbReference type="EMBL" id="WWC69052.1"/>
    </source>
</evidence>
<evidence type="ECO:0000259" key="11">
    <source>
        <dbReference type="PROSITE" id="PS50031"/>
    </source>
</evidence>
<dbReference type="GeneID" id="30171710"/>
<dbReference type="PRINTS" id="PR00499">
    <property type="entry name" value="P67PHOX"/>
</dbReference>
<dbReference type="SMART" id="SM00325">
    <property type="entry name" value="RhoGEF"/>
    <property type="match status" value="1"/>
</dbReference>
<dbReference type="SUPFAM" id="SSF48065">
    <property type="entry name" value="DBL homology domain (DH-domain)"/>
    <property type="match status" value="1"/>
</dbReference>
<dbReference type="InterPro" id="IPR011992">
    <property type="entry name" value="EF-hand-dom_pair"/>
</dbReference>
<feature type="compositionally biased region" description="Low complexity" evidence="7">
    <location>
        <begin position="323"/>
        <end position="336"/>
    </location>
</feature>
<reference evidence="15" key="4">
    <citation type="submission" date="2024-02" db="EMBL/GenBank/DDBJ databases">
        <title>Comparative genomics of Cryptococcus and Kwoniella reveals pathogenesis evolution and contrasting modes of karyotype evolution via chromosome fusion or intercentromeric recombination.</title>
        <authorList>
            <person name="Coelho M.A."/>
            <person name="David-Palma M."/>
            <person name="Shea T."/>
            <person name="Bowers K."/>
            <person name="McGinley-Smith S."/>
            <person name="Mohammad A.W."/>
            <person name="Gnirke A."/>
            <person name="Yurkov A.M."/>
            <person name="Nowrousian M."/>
            <person name="Sun S."/>
            <person name="Cuomo C.A."/>
            <person name="Heitman J."/>
        </authorList>
    </citation>
    <scope>NUCLEOTIDE SEQUENCE</scope>
    <source>
        <strain evidence="15">CBS 10737</strain>
    </source>
</reference>
<dbReference type="PROSITE" id="PS50031">
    <property type="entry name" value="EH"/>
    <property type="match status" value="1"/>
</dbReference>
<feature type="compositionally biased region" description="Basic and acidic residues" evidence="7">
    <location>
        <begin position="602"/>
        <end position="621"/>
    </location>
</feature>
<dbReference type="InterPro" id="IPR011993">
    <property type="entry name" value="PH-like_dom_sf"/>
</dbReference>
<feature type="compositionally biased region" description="Polar residues" evidence="7">
    <location>
        <begin position="1448"/>
        <end position="1459"/>
    </location>
</feature>
<gene>
    <name evidence="14" type="ORF">I206_03341</name>
    <name evidence="15" type="ORF">I206_102988</name>
</gene>
<dbReference type="Pfam" id="PF02205">
    <property type="entry name" value="WH2"/>
    <property type="match status" value="1"/>
</dbReference>
<dbReference type="InterPro" id="IPR001452">
    <property type="entry name" value="SH3_domain"/>
</dbReference>
<dbReference type="GO" id="GO:0005509">
    <property type="term" value="F:calcium ion binding"/>
    <property type="evidence" value="ECO:0007669"/>
    <property type="project" value="InterPro"/>
</dbReference>
<feature type="compositionally biased region" description="Pro residues" evidence="7">
    <location>
        <begin position="881"/>
        <end position="896"/>
    </location>
</feature>
<feature type="compositionally biased region" description="Polar residues" evidence="7">
    <location>
        <begin position="1257"/>
        <end position="1272"/>
    </location>
</feature>
<evidence type="ECO:0000256" key="4">
    <source>
        <dbReference type="ARBA" id="ARBA00022443"/>
    </source>
</evidence>
<dbReference type="SMART" id="SM00233">
    <property type="entry name" value="PH"/>
    <property type="match status" value="1"/>
</dbReference>
<dbReference type="InterPro" id="IPR002048">
    <property type="entry name" value="EF_hand_dom"/>
</dbReference>
<dbReference type="PROSITE" id="PS50002">
    <property type="entry name" value="SH3"/>
    <property type="match status" value="1"/>
</dbReference>
<feature type="compositionally biased region" description="Low complexity" evidence="7">
    <location>
        <begin position="838"/>
        <end position="854"/>
    </location>
</feature>
<dbReference type="Pfam" id="PF00621">
    <property type="entry name" value="RhoGEF"/>
    <property type="match status" value="1"/>
</dbReference>
<feature type="compositionally biased region" description="Polar residues" evidence="7">
    <location>
        <begin position="863"/>
        <end position="872"/>
    </location>
</feature>
<evidence type="ECO:0000256" key="2">
    <source>
        <dbReference type="ARBA" id="ARBA00015110"/>
    </source>
</evidence>
<keyword evidence="16" id="KW-1185">Reference proteome</keyword>
<dbReference type="RefSeq" id="XP_019012493.1">
    <property type="nucleotide sequence ID" value="XM_019155090.1"/>
</dbReference>
<evidence type="ECO:0000256" key="6">
    <source>
        <dbReference type="PROSITE-ProRule" id="PRU00192"/>
    </source>
</evidence>
<dbReference type="GO" id="GO:0005085">
    <property type="term" value="F:guanyl-nucleotide exchange factor activity"/>
    <property type="evidence" value="ECO:0007669"/>
    <property type="project" value="InterPro"/>
</dbReference>
<dbReference type="InterPro" id="IPR051480">
    <property type="entry name" value="Endocytic_GEF_Adapter"/>
</dbReference>
<feature type="compositionally biased region" description="Pro residues" evidence="7">
    <location>
        <begin position="559"/>
        <end position="573"/>
    </location>
</feature>
<feature type="compositionally biased region" description="Acidic residues" evidence="7">
    <location>
        <begin position="911"/>
        <end position="931"/>
    </location>
</feature>
<feature type="region of interest" description="Disordered" evidence="7">
    <location>
        <begin position="321"/>
        <end position="378"/>
    </location>
</feature>
<feature type="compositionally biased region" description="Low complexity" evidence="7">
    <location>
        <begin position="1500"/>
        <end position="1515"/>
    </location>
</feature>
<evidence type="ECO:0000259" key="12">
    <source>
        <dbReference type="PROSITE" id="PS50222"/>
    </source>
</evidence>
<dbReference type="InterPro" id="IPR001849">
    <property type="entry name" value="PH_domain"/>
</dbReference>
<dbReference type="Pfam" id="PF12763">
    <property type="entry name" value="EH"/>
    <property type="match status" value="1"/>
</dbReference>
<dbReference type="SMART" id="SM00027">
    <property type="entry name" value="EH"/>
    <property type="match status" value="1"/>
</dbReference>
<dbReference type="PROSITE" id="PS00741">
    <property type="entry name" value="DH_1"/>
    <property type="match status" value="1"/>
</dbReference>
<feature type="compositionally biased region" description="Low complexity" evidence="7">
    <location>
        <begin position="1306"/>
        <end position="1318"/>
    </location>
</feature>
<dbReference type="InterPro" id="IPR000219">
    <property type="entry name" value="DH_dom"/>
</dbReference>
<dbReference type="OrthoDB" id="1716625at2759"/>
<dbReference type="Gene3D" id="2.30.30.40">
    <property type="entry name" value="SH3 Domains"/>
    <property type="match status" value="2"/>
</dbReference>
<feature type="compositionally biased region" description="Low complexity" evidence="7">
    <location>
        <begin position="1401"/>
        <end position="1414"/>
    </location>
</feature>
<evidence type="ECO:0000313" key="14">
    <source>
        <dbReference type="EMBL" id="OCF51274.1"/>
    </source>
</evidence>
<feature type="compositionally biased region" description="Low complexity" evidence="7">
    <location>
        <begin position="1283"/>
        <end position="1299"/>
    </location>
</feature>
<evidence type="ECO:0000259" key="13">
    <source>
        <dbReference type="PROSITE" id="PS51082"/>
    </source>
</evidence>
<feature type="compositionally biased region" description="Low complexity" evidence="7">
    <location>
        <begin position="49"/>
        <end position="67"/>
    </location>
</feature>
<feature type="compositionally biased region" description="Basic and acidic residues" evidence="7">
    <location>
        <begin position="457"/>
        <end position="558"/>
    </location>
</feature>
<comment type="subcellular location">
    <subcellularLocation>
        <location evidence="1">Cytoplasm</location>
    </subcellularLocation>
</comment>
<dbReference type="GO" id="GO:0035556">
    <property type="term" value="P:intracellular signal transduction"/>
    <property type="evidence" value="ECO:0007669"/>
    <property type="project" value="InterPro"/>
</dbReference>
<evidence type="ECO:0000256" key="5">
    <source>
        <dbReference type="ARBA" id="ARBA00022490"/>
    </source>
</evidence>
<dbReference type="SUPFAM" id="SSF47473">
    <property type="entry name" value="EF-hand"/>
    <property type="match status" value="1"/>
</dbReference>
<dbReference type="Gene3D" id="1.10.238.10">
    <property type="entry name" value="EF-hand"/>
    <property type="match status" value="1"/>
</dbReference>
<dbReference type="Pfam" id="PF00018">
    <property type="entry name" value="SH3_1"/>
    <property type="match status" value="1"/>
</dbReference>
<evidence type="ECO:0000259" key="8">
    <source>
        <dbReference type="PROSITE" id="PS50002"/>
    </source>
</evidence>
<dbReference type="GO" id="GO:0035025">
    <property type="term" value="P:positive regulation of Rho protein signal transduction"/>
    <property type="evidence" value="ECO:0007669"/>
    <property type="project" value="TreeGrafter"/>
</dbReference>
<dbReference type="InterPro" id="IPR000261">
    <property type="entry name" value="EH_dom"/>
</dbReference>
<protein>
    <recommendedName>
        <fullName evidence="2">Actin cytoskeleton-regulatory complex protein PAN1</fullName>
    </recommendedName>
    <alternativeName>
        <fullName evidence="3">Actin cytoskeleton-regulatory complex protein pan1</fullName>
    </alternativeName>
</protein>
<keyword evidence="4 6" id="KW-0728">SH3 domain</keyword>
<feature type="compositionally biased region" description="Basic and acidic residues" evidence="7">
    <location>
        <begin position="749"/>
        <end position="784"/>
    </location>
</feature>
<dbReference type="Gene3D" id="1.20.900.10">
    <property type="entry name" value="Dbl homology (DH) domain"/>
    <property type="match status" value="1"/>
</dbReference>
<dbReference type="SMART" id="SM00326">
    <property type="entry name" value="SH3"/>
    <property type="match status" value="2"/>
</dbReference>
<dbReference type="SMART" id="SM00246">
    <property type="entry name" value="WH2"/>
    <property type="match status" value="1"/>
</dbReference>
<dbReference type="SUPFAM" id="SSF50044">
    <property type="entry name" value="SH3-domain"/>
    <property type="match status" value="2"/>
</dbReference>
<feature type="compositionally biased region" description="Basic and acidic residues" evidence="7">
    <location>
        <begin position="638"/>
        <end position="667"/>
    </location>
</feature>
<evidence type="ECO:0000256" key="7">
    <source>
        <dbReference type="SAM" id="MobiDB-lite"/>
    </source>
</evidence>
<dbReference type="PROSITE" id="PS50010">
    <property type="entry name" value="DH_2"/>
    <property type="match status" value="1"/>
</dbReference>
<dbReference type="CDD" id="cd00052">
    <property type="entry name" value="EH"/>
    <property type="match status" value="1"/>
</dbReference>
<dbReference type="GO" id="GO:0005737">
    <property type="term" value="C:cytoplasm"/>
    <property type="evidence" value="ECO:0007669"/>
    <property type="project" value="UniProtKB-SubCell"/>
</dbReference>
<dbReference type="InterPro" id="IPR001331">
    <property type="entry name" value="GDS_CDC24_CS"/>
</dbReference>
<sequence>MQPNQWQQQQFGYPSFQQPQQTGAPGQGFGNNPSYMQSQPTGFPGGGLQPMQTGYQPQQQRPQPTGMQGQGGIGGNYSFLNQPPQLPQSTGSFRSNNLAHQMTGYPGGGASGLLPQQTGYPGGGGGMMSQPTGMLSQPTGMGRLQPQATGLPHDPRLQQMMQSFMPSNISQPFAPSGMPQFNQPQSQQPLTQSFQSLLQNPSVNTPKVPWTLSRQEKKDYDQIFRAWDTKGDGFITGEMAREVFGQSGLDQDNLMKIWNLSDKDNRGKLNLPEFHVAMGLIYRALNGNTIPDVLPEELVPASMRDIDTTVNFMKDLLRHEATSRSNASSPGYGSSSPAPPSNSKDALMYKHSDDRSSTYKPSSRHLDRKSVRYAGEDPDAGLKDIRRKLESTSTLLEKSAEKSIEDEELEEEIETLQYRVKRIQEDIEYTSKGRRTAEKDKERRELERELLYLMHEKLPEIERKQERRAEEKAMEERAGVRRRDERNQTHGRYDDRDRDRDRGGDGFDRYRGTFERDRSRERDRYDDRDQYDRDRRDDRDYDRYDRDRRSSYDRDRPRSPPASRAPPPAPPPASVVAATSAPPPPPAPAQAAAPSTKNMTPEQRKAYIREQAQKRINDRLHALGVESAPAEDSVDTSVQDRLEKEKKEAEEKSKQAEAEQASRDEARRKRLAEAGGPATEEEKPAAPPSPAGPLKSAMKKAAAPPPAPPSRNKAVPVPPSSRHSSAPVAPPAPSAPTIVAPPEADPEEVELRLKEQAAAKARADRKARLEALQREEEEERKQEEALLAARQNRSKAPSPGLPQASAAAVPPSGPPAPPPAPPAPSASSDTSYNPFRKPGAAPGATPSPAPAAGGFNPFFKPQAATSGTSSPAVKSLEPAAAAPPPPPPPPAPPAAAAPPVKAAVRSPLSEPEWEDINEKEADSDDSSDDETFSSRVGRQGLAQALFGSILGTTGSGSPTGSRPGSAAPAAPAAPKAPAALANLGGGDPGQSRGALLSAIQGGARLKKTQTVDKSGPPATGKVIGDAAPPPHINDRPRSVSPPPQPQREEEDDSFSTRNANRQSVDWYAGLAADSSHPAASHAEDSTLEPTREEDEPTSNGYEQVKESGEVGELDDFDLIKTLRVRSLYEFAGTRDVDISFKEDVVLEAHPAKDASSAWWYGTLVKEGSKGWFPKDYVEELHVTRAKALFDYPGGEEDQLPFMEGDVIEIVDKSDPDWWKTEKAGVIFLVPASYLEIQATEPKIEKKTDPILDVTPPSLESYTDDTTATSRALSIQRDHTRPTSMLSVVSSVGGSPSLVSDSDDEGASSSDDSVLSWWSSDEEASDDEGNEDVGTEVDEEKEAERKRREAQRHKILSAAGLQIKREPPPRPGPGGKPGRVVSRRRPPPGVPGQKRRKAPAVPKSTSPLKSPKSLLAVPPDALNSDSPITSHRPSDIPQDAYARYEAFLAQSQSQSPQRPNTLRVDSGGRSRSQSLMQQVITSQSIIPQLTGPNTSNPSADSITPQSPTPSQSLSLSGSGGGGKISGFFNKLKTNTGTHQHNHTAKHPSISGPMSRVESTDVSRPDTPTATSEFGKTWGSLVEPSVLATMSERERKRQEAIFEFIATEGGYGRDLQLIVEVFYAALIPLLDEKSLETIFANIEDILLFNTSFFSSLEDRQKSCRLYIDRIGDILEEYLANAGVYTTYCVNQPAAIKLLQTLRETNPELSALLSSIRENNPAVRGLDLSHFLLSPMQRITRYPLLIKQIIHYTDILDPSEEPNTDLPRVENALGMVENIVGQINESVREVEGEERLKALSENLWIGGEGRLDLTAPTAFLGPRRLLKEGKVSKSKSGRKLTMVLCNDIIALLDGTDLYRMPLPLHEVQIKQGREETAFTLKIDARRGGDTIALRGTNGRDVKEWIRLVTHARSNALDARRGPR</sequence>
<feature type="domain" description="EF-hand" evidence="12">
    <location>
        <begin position="215"/>
        <end position="250"/>
    </location>
</feature>
<dbReference type="STRING" id="1296096.A0A1B9I704"/>
<reference evidence="14" key="1">
    <citation type="submission" date="2013-07" db="EMBL/GenBank/DDBJ databases">
        <title>The Genome Sequence of Cryptococcus pinus CBS10737.</title>
        <authorList>
            <consortium name="The Broad Institute Genome Sequencing Platform"/>
            <person name="Cuomo C."/>
            <person name="Litvintseva A."/>
            <person name="Chen Y."/>
            <person name="Heitman J."/>
            <person name="Sun S."/>
            <person name="Springer D."/>
            <person name="Dromer F."/>
            <person name="Young S.K."/>
            <person name="Zeng Q."/>
            <person name="Gargeya S."/>
            <person name="Fitzgerald M."/>
            <person name="Abouelleil A."/>
            <person name="Alvarado L."/>
            <person name="Berlin A.M."/>
            <person name="Chapman S.B."/>
            <person name="Dewar J."/>
            <person name="Goldberg J."/>
            <person name="Griggs A."/>
            <person name="Gujja S."/>
            <person name="Hansen M."/>
            <person name="Howarth C."/>
            <person name="Imamovic A."/>
            <person name="Larimer J."/>
            <person name="McCowan C."/>
            <person name="Murphy C."/>
            <person name="Pearson M."/>
            <person name="Priest M."/>
            <person name="Roberts A."/>
            <person name="Saif S."/>
            <person name="Shea T."/>
            <person name="Sykes S."/>
            <person name="Wortman J."/>
            <person name="Nusbaum C."/>
            <person name="Birren B."/>
        </authorList>
    </citation>
    <scope>NUCLEOTIDE SEQUENCE [LARGE SCALE GENOMIC DNA]</scope>
    <source>
        <strain evidence="14">CBS 10737</strain>
    </source>
</reference>
<feature type="domain" description="EH" evidence="11">
    <location>
        <begin position="216"/>
        <end position="305"/>
    </location>
</feature>
<dbReference type="PANTHER" id="PTHR46006:SF6">
    <property type="entry name" value="INTERSECTIN-2 ISOFORM X1"/>
    <property type="match status" value="1"/>
</dbReference>
<reference evidence="15" key="2">
    <citation type="submission" date="2013-07" db="EMBL/GenBank/DDBJ databases">
        <authorList>
            <consortium name="The Broad Institute Genome Sequencing Platform"/>
            <person name="Cuomo C."/>
            <person name="Litvintseva A."/>
            <person name="Chen Y."/>
            <person name="Heitman J."/>
            <person name="Sun S."/>
            <person name="Springer D."/>
            <person name="Dromer F."/>
            <person name="Young S.K."/>
            <person name="Zeng Q."/>
            <person name="Gargeya S."/>
            <person name="Fitzgerald M."/>
            <person name="Abouelleil A."/>
            <person name="Alvarado L."/>
            <person name="Berlin A.M."/>
            <person name="Chapman S.B."/>
            <person name="Dewar J."/>
            <person name="Goldberg J."/>
            <person name="Griggs A."/>
            <person name="Gujja S."/>
            <person name="Hansen M."/>
            <person name="Howarth C."/>
            <person name="Imamovic A."/>
            <person name="Larimer J."/>
            <person name="McCowan C."/>
            <person name="Murphy C."/>
            <person name="Pearson M."/>
            <person name="Priest M."/>
            <person name="Roberts A."/>
            <person name="Saif S."/>
            <person name="Shea T."/>
            <person name="Sykes S."/>
            <person name="Wortman J."/>
            <person name="Nusbaum C."/>
            <person name="Birren B."/>
        </authorList>
    </citation>
    <scope>NUCLEOTIDE SEQUENCE</scope>
    <source>
        <strain evidence="15">CBS 10737</strain>
    </source>
</reference>
<dbReference type="Gene3D" id="2.30.29.30">
    <property type="entry name" value="Pleckstrin-homology domain (PH domain)/Phosphotyrosine-binding domain (PTB)"/>
    <property type="match status" value="1"/>
</dbReference>